<organism evidence="3 4">
    <name type="scientific">Actinoallomurus bryophytorum</name>
    <dbReference type="NCBI Taxonomy" id="1490222"/>
    <lineage>
        <taxon>Bacteria</taxon>
        <taxon>Bacillati</taxon>
        <taxon>Actinomycetota</taxon>
        <taxon>Actinomycetes</taxon>
        <taxon>Streptosporangiales</taxon>
        <taxon>Thermomonosporaceae</taxon>
        <taxon>Actinoallomurus</taxon>
    </lineage>
</organism>
<keyword evidence="4" id="KW-1185">Reference proteome</keyword>
<dbReference type="InterPro" id="IPR007278">
    <property type="entry name" value="DUF397"/>
</dbReference>
<dbReference type="AlphaFoldDB" id="A0A543C180"/>
<evidence type="ECO:0000313" key="4">
    <source>
        <dbReference type="Proteomes" id="UP000316096"/>
    </source>
</evidence>
<accession>A0A543C180</accession>
<protein>
    <submittedName>
        <fullName evidence="3">Uncharacterized protein DUF397</fullName>
    </submittedName>
</protein>
<name>A0A543C180_9ACTN</name>
<dbReference type="Proteomes" id="UP000316096">
    <property type="component" value="Unassembled WGS sequence"/>
</dbReference>
<reference evidence="3 4" key="1">
    <citation type="submission" date="2019-06" db="EMBL/GenBank/DDBJ databases">
        <title>Sequencing the genomes of 1000 actinobacteria strains.</title>
        <authorList>
            <person name="Klenk H.-P."/>
        </authorList>
    </citation>
    <scope>NUCLEOTIDE SEQUENCE [LARGE SCALE GENOMIC DNA]</scope>
    <source>
        <strain evidence="3 4">DSM 102200</strain>
    </source>
</reference>
<dbReference type="OrthoDB" id="4562195at2"/>
<feature type="compositionally biased region" description="Polar residues" evidence="1">
    <location>
        <begin position="1"/>
        <end position="16"/>
    </location>
</feature>
<dbReference type="RefSeq" id="WP_141962796.1">
    <property type="nucleotide sequence ID" value="NZ_VFOZ01000002.1"/>
</dbReference>
<feature type="region of interest" description="Disordered" evidence="1">
    <location>
        <begin position="1"/>
        <end position="20"/>
    </location>
</feature>
<proteinExistence type="predicted"/>
<evidence type="ECO:0000259" key="2">
    <source>
        <dbReference type="Pfam" id="PF04149"/>
    </source>
</evidence>
<feature type="domain" description="DUF397" evidence="2">
    <location>
        <begin position="8"/>
        <end position="27"/>
    </location>
</feature>
<evidence type="ECO:0000256" key="1">
    <source>
        <dbReference type="SAM" id="MobiDB-lite"/>
    </source>
</evidence>
<evidence type="ECO:0000313" key="3">
    <source>
        <dbReference type="EMBL" id="TQL90822.1"/>
    </source>
</evidence>
<dbReference type="EMBL" id="VFOZ01000002">
    <property type="protein sequence ID" value="TQL90822.1"/>
    <property type="molecule type" value="Genomic_DNA"/>
</dbReference>
<gene>
    <name evidence="3" type="ORF">FB559_8135</name>
</gene>
<sequence length="34" mass="3807">MSQIELSNWRKSSRSQGGDGNCIEVTVLHEMQSV</sequence>
<comment type="caution">
    <text evidence="3">The sequence shown here is derived from an EMBL/GenBank/DDBJ whole genome shotgun (WGS) entry which is preliminary data.</text>
</comment>
<dbReference type="Pfam" id="PF04149">
    <property type="entry name" value="DUF397"/>
    <property type="match status" value="1"/>
</dbReference>